<dbReference type="PROSITE" id="PS00183">
    <property type="entry name" value="UBC_1"/>
    <property type="match status" value="1"/>
</dbReference>
<evidence type="ECO:0000256" key="4">
    <source>
        <dbReference type="ARBA" id="ARBA00022741"/>
    </source>
</evidence>
<dbReference type="InterPro" id="IPR023313">
    <property type="entry name" value="UBQ-conjugating_AS"/>
</dbReference>
<dbReference type="PANTHER" id="PTHR31449:SF3">
    <property type="entry name" value="UPF0598 PROTEIN C8ORF82"/>
    <property type="match status" value="1"/>
</dbReference>
<dbReference type="GO" id="GO:0061631">
    <property type="term" value="F:ubiquitin conjugating enzyme activity"/>
    <property type="evidence" value="ECO:0007669"/>
    <property type="project" value="UniProtKB-EC"/>
</dbReference>
<keyword evidence="11" id="KW-1185">Reference proteome</keyword>
<dbReference type="Pfam" id="PF14956">
    <property type="entry name" value="DUF4505"/>
    <property type="match status" value="1"/>
</dbReference>
<organism evidence="10 11">
    <name type="scientific">Chytriomyces confervae</name>
    <dbReference type="NCBI Taxonomy" id="246404"/>
    <lineage>
        <taxon>Eukaryota</taxon>
        <taxon>Fungi</taxon>
        <taxon>Fungi incertae sedis</taxon>
        <taxon>Chytridiomycota</taxon>
        <taxon>Chytridiomycota incertae sedis</taxon>
        <taxon>Chytridiomycetes</taxon>
        <taxon>Chytridiales</taxon>
        <taxon>Chytriomycetaceae</taxon>
        <taxon>Chytriomyces</taxon>
    </lineage>
</organism>
<dbReference type="EC" id="2.3.2.23" evidence="2"/>
<evidence type="ECO:0000313" key="10">
    <source>
        <dbReference type="EMBL" id="TPX75631.1"/>
    </source>
</evidence>
<dbReference type="InterPro" id="IPR000608">
    <property type="entry name" value="UBC"/>
</dbReference>
<sequence length="366" mass="41279">MSVGSRSARAASQLNLREYFYQIDLQGALYLSDVKIRNMATAYRDPKFLDFFFSRLTLRTDLSSKKIPPKPEDFLYESRCGREVNFIRSEDSPVVFQNLIEGPNNTHALLWGGTFKTPFHPDQVYLNLDNGRLYHPLPEALKAVPAPWQQVQNSGSAQSSVPALGLLKSSLVQTNLAQHMDYESMEWDGKQYALIPETERLLAEPVPGISATPHDDNLRYFDVIISGPSSSPFEGGVFKLELFLPEDYPMAPPKVRFLTKIYHPNIDKLGRICLDILKDKWSPALQIRTVLLSIQALLSAPNPDDPLANDVAQHWKDNEKAAIATVFETDFTTVNMVLILHIPLDFISVHDISSTSAKEWTEKYAV</sequence>
<feature type="domain" description="UBC core" evidence="9">
    <location>
        <begin position="189"/>
        <end position="335"/>
    </location>
</feature>
<dbReference type="Gene3D" id="3.10.110.10">
    <property type="entry name" value="Ubiquitin Conjugating Enzyme"/>
    <property type="match status" value="1"/>
</dbReference>
<evidence type="ECO:0000256" key="1">
    <source>
        <dbReference type="ARBA" id="ARBA00006322"/>
    </source>
</evidence>
<evidence type="ECO:0000256" key="2">
    <source>
        <dbReference type="ARBA" id="ARBA00012486"/>
    </source>
</evidence>
<dbReference type="Pfam" id="PF00179">
    <property type="entry name" value="UQ_con"/>
    <property type="match status" value="1"/>
</dbReference>
<dbReference type="OrthoDB" id="10260024at2759"/>
<proteinExistence type="inferred from homology"/>
<evidence type="ECO:0000256" key="8">
    <source>
        <dbReference type="RuleBase" id="RU362109"/>
    </source>
</evidence>
<gene>
    <name evidence="10" type="ORF">CcCBS67573_g03115</name>
</gene>
<keyword evidence="4 8" id="KW-0547">Nucleotide-binding</keyword>
<feature type="active site" description="Glycyl thioester intermediate" evidence="7">
    <location>
        <position position="273"/>
    </location>
</feature>
<dbReference type="PROSITE" id="PS50127">
    <property type="entry name" value="UBC_2"/>
    <property type="match status" value="1"/>
</dbReference>
<evidence type="ECO:0000259" key="9">
    <source>
        <dbReference type="PROSITE" id="PS50127"/>
    </source>
</evidence>
<dbReference type="Proteomes" id="UP000320333">
    <property type="component" value="Unassembled WGS sequence"/>
</dbReference>
<evidence type="ECO:0000256" key="7">
    <source>
        <dbReference type="PROSITE-ProRule" id="PRU10133"/>
    </source>
</evidence>
<keyword evidence="5 8" id="KW-0833">Ubl conjugation pathway</keyword>
<keyword evidence="6 8" id="KW-0067">ATP-binding</keyword>
<dbReference type="STRING" id="246404.A0A507FGV9"/>
<dbReference type="CDD" id="cd23813">
    <property type="entry name" value="UBCc_UBE2N"/>
    <property type="match status" value="1"/>
</dbReference>
<protein>
    <recommendedName>
        <fullName evidence="2">E2 ubiquitin-conjugating enzyme</fullName>
        <ecNumber evidence="2">2.3.2.23</ecNumber>
    </recommendedName>
</protein>
<comment type="caution">
    <text evidence="10">The sequence shown here is derived from an EMBL/GenBank/DDBJ whole genome shotgun (WGS) entry which is preliminary data.</text>
</comment>
<evidence type="ECO:0000256" key="5">
    <source>
        <dbReference type="ARBA" id="ARBA00022786"/>
    </source>
</evidence>
<evidence type="ECO:0000256" key="3">
    <source>
        <dbReference type="ARBA" id="ARBA00022679"/>
    </source>
</evidence>
<comment type="similarity">
    <text evidence="1">Belongs to the UPF0598 family.</text>
</comment>
<dbReference type="GO" id="GO:0005524">
    <property type="term" value="F:ATP binding"/>
    <property type="evidence" value="ECO:0007669"/>
    <property type="project" value="UniProtKB-UniRule"/>
</dbReference>
<dbReference type="InterPro" id="IPR028108">
    <property type="entry name" value="DUF4505"/>
</dbReference>
<reference evidence="10 11" key="1">
    <citation type="journal article" date="2019" name="Sci. Rep.">
        <title>Comparative genomics of chytrid fungi reveal insights into the obligate biotrophic and pathogenic lifestyle of Synchytrium endobioticum.</title>
        <authorList>
            <person name="van de Vossenberg B.T.L.H."/>
            <person name="Warris S."/>
            <person name="Nguyen H.D.T."/>
            <person name="van Gent-Pelzer M.P.E."/>
            <person name="Joly D.L."/>
            <person name="van de Geest H.C."/>
            <person name="Bonants P.J.M."/>
            <person name="Smith D.S."/>
            <person name="Levesque C.A."/>
            <person name="van der Lee T.A.J."/>
        </authorList>
    </citation>
    <scope>NUCLEOTIDE SEQUENCE [LARGE SCALE GENOMIC DNA]</scope>
    <source>
        <strain evidence="10 11">CBS 675.73</strain>
    </source>
</reference>
<name>A0A507FGV9_9FUNG</name>
<comment type="similarity">
    <text evidence="8">Belongs to the ubiquitin-conjugating enzyme family.</text>
</comment>
<dbReference type="PANTHER" id="PTHR31449">
    <property type="entry name" value="UPF0598 PROTEIN C8ORF82"/>
    <property type="match status" value="1"/>
</dbReference>
<dbReference type="EMBL" id="QEAP01000074">
    <property type="protein sequence ID" value="TPX75631.1"/>
    <property type="molecule type" value="Genomic_DNA"/>
</dbReference>
<keyword evidence="3" id="KW-0808">Transferase</keyword>
<accession>A0A507FGV9</accession>
<dbReference type="InterPro" id="IPR016135">
    <property type="entry name" value="UBQ-conjugating_enzyme/RWD"/>
</dbReference>
<evidence type="ECO:0000313" key="11">
    <source>
        <dbReference type="Proteomes" id="UP000320333"/>
    </source>
</evidence>
<dbReference type="AlphaFoldDB" id="A0A507FGV9"/>
<dbReference type="SMART" id="SM00212">
    <property type="entry name" value="UBCc"/>
    <property type="match status" value="1"/>
</dbReference>
<evidence type="ECO:0000256" key="6">
    <source>
        <dbReference type="ARBA" id="ARBA00022840"/>
    </source>
</evidence>
<dbReference type="SUPFAM" id="SSF54495">
    <property type="entry name" value="UBC-like"/>
    <property type="match status" value="1"/>
</dbReference>
<dbReference type="FunFam" id="3.10.110.10:FF:000020">
    <property type="entry name" value="Ubiquitin-conjugating enzyme E2 N"/>
    <property type="match status" value="1"/>
</dbReference>